<dbReference type="PANTHER" id="PTHR46167">
    <property type="entry name" value="N-LYSINE METHYLTRANSFERASE KMT5A"/>
    <property type="match status" value="1"/>
</dbReference>
<sequence>MDATSELDVGPRLGRLVNHGGKGKNCVMKTLEFNKRPYLCLFAAKDIPQGEELLYDYGIEDLPWENWWPLLTIWRTCWRPRLQTI</sequence>
<evidence type="ECO:0000259" key="1">
    <source>
        <dbReference type="PROSITE" id="PS50280"/>
    </source>
</evidence>
<dbReference type="PANTHER" id="PTHR46167:SF1">
    <property type="entry name" value="N-LYSINE METHYLTRANSFERASE KMT5A"/>
    <property type="match status" value="1"/>
</dbReference>
<organism evidence="2 3">
    <name type="scientific">Mya arenaria</name>
    <name type="common">Soft-shell clam</name>
    <dbReference type="NCBI Taxonomy" id="6604"/>
    <lineage>
        <taxon>Eukaryota</taxon>
        <taxon>Metazoa</taxon>
        <taxon>Spiralia</taxon>
        <taxon>Lophotrochozoa</taxon>
        <taxon>Mollusca</taxon>
        <taxon>Bivalvia</taxon>
        <taxon>Autobranchia</taxon>
        <taxon>Heteroconchia</taxon>
        <taxon>Euheterodonta</taxon>
        <taxon>Imparidentia</taxon>
        <taxon>Neoheterodontei</taxon>
        <taxon>Myida</taxon>
        <taxon>Myoidea</taxon>
        <taxon>Myidae</taxon>
        <taxon>Mya</taxon>
    </lineage>
</organism>
<feature type="domain" description="SET" evidence="1">
    <location>
        <begin position="1"/>
        <end position="58"/>
    </location>
</feature>
<dbReference type="SUPFAM" id="SSF82199">
    <property type="entry name" value="SET domain"/>
    <property type="match status" value="1"/>
</dbReference>
<dbReference type="Gene3D" id="2.170.270.10">
    <property type="entry name" value="SET domain"/>
    <property type="match status" value="1"/>
</dbReference>
<evidence type="ECO:0000313" key="3">
    <source>
        <dbReference type="Proteomes" id="UP001164746"/>
    </source>
</evidence>
<keyword evidence="3" id="KW-1185">Reference proteome</keyword>
<dbReference type="Proteomes" id="UP001164746">
    <property type="component" value="Chromosome 9"/>
</dbReference>
<evidence type="ECO:0000313" key="2">
    <source>
        <dbReference type="EMBL" id="WAR15191.1"/>
    </source>
</evidence>
<dbReference type="Pfam" id="PF00856">
    <property type="entry name" value="SET"/>
    <property type="match status" value="1"/>
</dbReference>
<name>A0ABY7F7C7_MYAAR</name>
<proteinExistence type="predicted"/>
<dbReference type="EMBL" id="CP111020">
    <property type="protein sequence ID" value="WAR15191.1"/>
    <property type="molecule type" value="Genomic_DNA"/>
</dbReference>
<reference evidence="2" key="1">
    <citation type="submission" date="2022-11" db="EMBL/GenBank/DDBJ databases">
        <title>Centuries of genome instability and evolution in soft-shell clam transmissible cancer (bioRxiv).</title>
        <authorList>
            <person name="Hart S.F.M."/>
            <person name="Yonemitsu M.A."/>
            <person name="Giersch R.M."/>
            <person name="Beal B.F."/>
            <person name="Arriagada G."/>
            <person name="Davis B.W."/>
            <person name="Ostrander E.A."/>
            <person name="Goff S.P."/>
            <person name="Metzger M.J."/>
        </authorList>
    </citation>
    <scope>NUCLEOTIDE SEQUENCE</scope>
    <source>
        <strain evidence="2">MELC-2E11</strain>
        <tissue evidence="2">Siphon/mantle</tissue>
    </source>
</reference>
<dbReference type="PROSITE" id="PS50280">
    <property type="entry name" value="SET"/>
    <property type="match status" value="1"/>
</dbReference>
<gene>
    <name evidence="2" type="ORF">MAR_005296</name>
</gene>
<dbReference type="InterPro" id="IPR046341">
    <property type="entry name" value="SET_dom_sf"/>
</dbReference>
<protein>
    <submittedName>
        <fullName evidence="2">KT5AA-like protein</fullName>
    </submittedName>
</protein>
<accession>A0ABY7F7C7</accession>
<dbReference type="InterPro" id="IPR001214">
    <property type="entry name" value="SET_dom"/>
</dbReference>
<dbReference type="InterPro" id="IPR051760">
    <property type="entry name" value="KMT5A"/>
</dbReference>